<protein>
    <recommendedName>
        <fullName evidence="3">Recombination endonuclease VII</fullName>
    </recommendedName>
</protein>
<dbReference type="InterPro" id="IPR004211">
    <property type="entry name" value="Endonuclease_7"/>
</dbReference>
<name>A0ABQ3SDI5_9ACTN</name>
<dbReference type="EMBL" id="BNEC01000002">
    <property type="protein sequence ID" value="GHI66193.1"/>
    <property type="molecule type" value="Genomic_DNA"/>
</dbReference>
<dbReference type="Proteomes" id="UP000613974">
    <property type="component" value="Unassembled WGS sequence"/>
</dbReference>
<dbReference type="Gene3D" id="3.40.1800.10">
    <property type="entry name" value="His-Me finger endonucleases"/>
    <property type="match status" value="1"/>
</dbReference>
<sequence length="280" mass="31104">MPCVTIAFMATLDDLPPYRRAKLLWRWAHQGVDRVERLVREAEGRPCSMPTGPAVPSGPTAVLLGNDGRYHLVRGGHMLCAAAPTTDGWEHHGYCSWIDRGTGPEDFSDRGTVLEEGAWHSLHHVWNVRTLGPEQAPAEVEPRQRCEGGDYTAAASWPPSPARTRSIRLLREALVAALGPDCQVCGLYPGAMVDHDHETGYVRGLLCRFCNRTLEECPHVTDCPNADYMGNPPAAALALVYPAGQEWRTKESTRQRKIMMLGFDPFEGLPLRMRRNDSQP</sequence>
<evidence type="ECO:0008006" key="3">
    <source>
        <dbReference type="Google" id="ProtNLM"/>
    </source>
</evidence>
<dbReference type="InterPro" id="IPR038563">
    <property type="entry name" value="Endonuclease_7_sf"/>
</dbReference>
<comment type="caution">
    <text evidence="1">The sequence shown here is derived from an EMBL/GenBank/DDBJ whole genome shotgun (WGS) entry which is preliminary data.</text>
</comment>
<accession>A0ABQ3SDI5</accession>
<dbReference type="InterPro" id="IPR044925">
    <property type="entry name" value="His-Me_finger_sf"/>
</dbReference>
<evidence type="ECO:0000313" key="1">
    <source>
        <dbReference type="EMBL" id="GHI66193.1"/>
    </source>
</evidence>
<dbReference type="Pfam" id="PF02945">
    <property type="entry name" value="Endonuclease_7"/>
    <property type="match status" value="1"/>
</dbReference>
<evidence type="ECO:0000313" key="2">
    <source>
        <dbReference type="Proteomes" id="UP000613974"/>
    </source>
</evidence>
<organism evidence="1 2">
    <name type="scientific">Streptomyces nojiriensis</name>
    <dbReference type="NCBI Taxonomy" id="66374"/>
    <lineage>
        <taxon>Bacteria</taxon>
        <taxon>Bacillati</taxon>
        <taxon>Actinomycetota</taxon>
        <taxon>Actinomycetes</taxon>
        <taxon>Kitasatosporales</taxon>
        <taxon>Streptomycetaceae</taxon>
        <taxon>Streptomyces</taxon>
    </lineage>
</organism>
<reference evidence="2" key="1">
    <citation type="submission" date="2023-07" db="EMBL/GenBank/DDBJ databases">
        <title>Whole genome shotgun sequence of Streptomyces nojiriensis NBRC 13794.</title>
        <authorList>
            <person name="Komaki H."/>
            <person name="Tamura T."/>
        </authorList>
    </citation>
    <scope>NUCLEOTIDE SEQUENCE [LARGE SCALE GENOMIC DNA]</scope>
    <source>
        <strain evidence="2">NBRC 13794</strain>
    </source>
</reference>
<gene>
    <name evidence="1" type="ORF">Snoj_01110</name>
</gene>
<proteinExistence type="predicted"/>
<dbReference type="SUPFAM" id="SSF54060">
    <property type="entry name" value="His-Me finger endonucleases"/>
    <property type="match status" value="1"/>
</dbReference>
<keyword evidence="2" id="KW-1185">Reference proteome</keyword>